<dbReference type="InterPro" id="IPR008775">
    <property type="entry name" value="Phytyl_CoA_dOase-like"/>
</dbReference>
<evidence type="ECO:0008006" key="3">
    <source>
        <dbReference type="Google" id="ProtNLM"/>
    </source>
</evidence>
<protein>
    <recommendedName>
        <fullName evidence="3">Phytanoyl-CoA dioxygenase</fullName>
    </recommendedName>
</protein>
<dbReference type="GeneID" id="33557453"/>
<accession>A0A1Y1UK80</accession>
<dbReference type="RefSeq" id="XP_021871934.1">
    <property type="nucleotide sequence ID" value="XM_022015644.1"/>
</dbReference>
<dbReference type="Proteomes" id="UP000193218">
    <property type="component" value="Unassembled WGS sequence"/>
</dbReference>
<dbReference type="AlphaFoldDB" id="A0A1Y1UK80"/>
<keyword evidence="2" id="KW-1185">Reference proteome</keyword>
<dbReference type="InParanoid" id="A0A1Y1UK80"/>
<gene>
    <name evidence="1" type="ORF">BD324DRAFT_623919</name>
</gene>
<evidence type="ECO:0000313" key="2">
    <source>
        <dbReference type="Proteomes" id="UP000193218"/>
    </source>
</evidence>
<proteinExistence type="predicted"/>
<dbReference type="EMBL" id="NBSH01000005">
    <property type="protein sequence ID" value="ORX37947.1"/>
    <property type="molecule type" value="Genomic_DNA"/>
</dbReference>
<dbReference type="OrthoDB" id="4664297at2759"/>
<reference evidence="1 2" key="1">
    <citation type="submission" date="2017-03" db="EMBL/GenBank/DDBJ databases">
        <title>Widespread Adenine N6-methylation of Active Genes in Fungi.</title>
        <authorList>
            <consortium name="DOE Joint Genome Institute"/>
            <person name="Mondo S.J."/>
            <person name="Dannebaum R.O."/>
            <person name="Kuo R.C."/>
            <person name="Louie K.B."/>
            <person name="Bewick A.J."/>
            <person name="Labutti K."/>
            <person name="Haridas S."/>
            <person name="Kuo A."/>
            <person name="Salamov A."/>
            <person name="Ahrendt S.R."/>
            <person name="Lau R."/>
            <person name="Bowen B.P."/>
            <person name="Lipzen A."/>
            <person name="Sullivan W."/>
            <person name="Andreopoulos W.B."/>
            <person name="Clum A."/>
            <person name="Lindquist E."/>
            <person name="Daum C."/>
            <person name="Northen T.R."/>
            <person name="Ramamoorthy G."/>
            <person name="Schmitz R.J."/>
            <person name="Gryganskyi A."/>
            <person name="Culley D."/>
            <person name="Magnuson J."/>
            <person name="James T.Y."/>
            <person name="O'Malley M.A."/>
            <person name="Stajich J.E."/>
            <person name="Spatafora J.W."/>
            <person name="Visel A."/>
            <person name="Grigoriev I.V."/>
        </authorList>
    </citation>
    <scope>NUCLEOTIDE SEQUENCE [LARGE SCALE GENOMIC DNA]</scope>
    <source>
        <strain evidence="1 2">NRRL Y-17943</strain>
    </source>
</reference>
<dbReference type="Gene3D" id="2.60.120.620">
    <property type="entry name" value="q2cbj1_9rhob like domain"/>
    <property type="match status" value="1"/>
</dbReference>
<dbReference type="SUPFAM" id="SSF51197">
    <property type="entry name" value="Clavaminate synthase-like"/>
    <property type="match status" value="1"/>
</dbReference>
<comment type="caution">
    <text evidence="1">The sequence shown here is derived from an EMBL/GenBank/DDBJ whole genome shotgun (WGS) entry which is preliminary data.</text>
</comment>
<sequence length="318" mass="36342">MAKKYKFLTDEQVESFMRDGYIKLEGAFSKEKAEAWKQDAWIRLDMDPNDMSTWNREWINMPVIRSEKIEDFSPVAWGAMLELIGGIERLRMDRDSWGDNFIVNLGTPETHNAEPPHPRDLDAWHCDGDSYKHFLDSPEVALLMIPLFSKVESKGGCTFISPDATTKIIEFLRDHPEGVGGGDGAPWKPTPGEMVKASHQFIECTGEPGDVFLCHPLMMHTKSQNNTRVPRFMINPWAALNEPHKFKRDNTDDYSLVELKTLKELGRTPEEGYDFRATTERKAAPSKRHGIQAEWKRQELERLARAGIVPRVISTLVS</sequence>
<evidence type="ECO:0000313" key="1">
    <source>
        <dbReference type="EMBL" id="ORX37947.1"/>
    </source>
</evidence>
<name>A0A1Y1UK80_9TREE</name>
<dbReference type="Pfam" id="PF05721">
    <property type="entry name" value="PhyH"/>
    <property type="match status" value="1"/>
</dbReference>
<organism evidence="1 2">
    <name type="scientific">Kockovaella imperatae</name>
    <dbReference type="NCBI Taxonomy" id="4999"/>
    <lineage>
        <taxon>Eukaryota</taxon>
        <taxon>Fungi</taxon>
        <taxon>Dikarya</taxon>
        <taxon>Basidiomycota</taxon>
        <taxon>Agaricomycotina</taxon>
        <taxon>Tremellomycetes</taxon>
        <taxon>Tremellales</taxon>
        <taxon>Cuniculitremaceae</taxon>
        <taxon>Kockovaella</taxon>
    </lineage>
</organism>